<dbReference type="PANTHER" id="PTHR48022:SF92">
    <property type="entry name" value="LOW AFFINITY GLUCOSE TRANSPORTER MSTE"/>
    <property type="match status" value="1"/>
</dbReference>
<dbReference type="PROSITE" id="PS00217">
    <property type="entry name" value="SUGAR_TRANSPORT_2"/>
    <property type="match status" value="1"/>
</dbReference>
<evidence type="ECO:0000256" key="6">
    <source>
        <dbReference type="ARBA" id="ARBA00023136"/>
    </source>
</evidence>
<evidence type="ECO:0000256" key="8">
    <source>
        <dbReference type="SAM" id="Phobius"/>
    </source>
</evidence>
<keyword evidence="5 8" id="KW-1133">Transmembrane helix</keyword>
<evidence type="ECO:0000256" key="7">
    <source>
        <dbReference type="SAM" id="MobiDB-lite"/>
    </source>
</evidence>
<dbReference type="FunCoup" id="A0A1V8TFU6">
    <property type="interactions" value="2446"/>
</dbReference>
<dbReference type="OrthoDB" id="5141738at2759"/>
<feature type="transmembrane region" description="Helical" evidence="8">
    <location>
        <begin position="120"/>
        <end position="137"/>
    </location>
</feature>
<dbReference type="PROSITE" id="PS00216">
    <property type="entry name" value="SUGAR_TRANSPORT_1"/>
    <property type="match status" value="1"/>
</dbReference>
<dbReference type="InterPro" id="IPR003663">
    <property type="entry name" value="Sugar/inositol_transpt"/>
</dbReference>
<dbReference type="InterPro" id="IPR036523">
    <property type="entry name" value="SurE-like_sf"/>
</dbReference>
<dbReference type="GO" id="GO:0005351">
    <property type="term" value="F:carbohydrate:proton symporter activity"/>
    <property type="evidence" value="ECO:0007669"/>
    <property type="project" value="TreeGrafter"/>
</dbReference>
<feature type="transmembrane region" description="Helical" evidence="8">
    <location>
        <begin position="89"/>
        <end position="108"/>
    </location>
</feature>
<feature type="transmembrane region" description="Helical" evidence="8">
    <location>
        <begin position="335"/>
        <end position="356"/>
    </location>
</feature>
<sequence>MPFLKRTENDAAQAAQLEKKASPTPGNGELPAPTQRITFLAIFLGLVASIGGFMFGYVSGQISGFFAMRDYASRFGALQPDGLYTFSPAVQGSIVSFLCLGALFGSLAAGKLADVIGRRLTISTSAFSCCIGTIIEISSSMHWVQFAIGRLITGVGIGALSVTVPMYQSESTPAIIRGVVVACYQLFVTLGIWTAYMIDFGTHNIQSSASWRIPNGISFLWALVLGVGMLFLPESPRYAYRQGRVDEARATIARLGGVDIDDRSVYDQITEIRVKLDEERAGRDTKWWEMFTGPAMLRRVMIGVVLQAGQQLTGANFFFYYGTTIFSQVGLADSYVTQIILGSVNVVCTFGGLYVVQKCSRRWALIIGALWSVVCFLIYSLVGSLALGDGNKAAGTVLIVFSCLFIVAFATTWGPLVWSVVAELFPARYRAPGMALATASNWLFNFLISFFTQFITHDIGYWYGMVFGGSCLFLAGFVFFFVIESKDRSLEEIDTMYVLGVNPITSASWDPVTAAKRASVSSPETSRGGSAWTGEDKDEEGKPIRTLEGNDYLGNFIPIHGQKKEQLLIVPSITVSSGQPCKAHIVGQDVQATHYFPPSQTPAAHPDNSNSTPPSGPNDEDTDHPWVLVNSTPACCAQLASEFFASRGKIDLVISGPNYGRNTSALFALSSGTLGAALEATQCSYRSIALSFAFFDRNNDPAIVAEACTQGVRVCEFLAKQGKWETAQLYSVNVPVLKDVTQRPVRWTRILQNSWAKGACFTELPAGSGADDADTEEQSLRRQESGMNGGKGGEETPNGKWKHRHFKWAPRFSDVYESVQKGGPGTDGWVIKEGETSVTALRANFMHAEGPEGELKL</sequence>
<dbReference type="Proteomes" id="UP000192596">
    <property type="component" value="Unassembled WGS sequence"/>
</dbReference>
<dbReference type="AlphaFoldDB" id="A0A1V8TFU6"/>
<feature type="transmembrane region" description="Helical" evidence="8">
    <location>
        <begin position="363"/>
        <end position="387"/>
    </location>
</feature>
<dbReference type="GO" id="GO:0016787">
    <property type="term" value="F:hydrolase activity"/>
    <property type="evidence" value="ECO:0007669"/>
    <property type="project" value="InterPro"/>
</dbReference>
<evidence type="ECO:0000313" key="10">
    <source>
        <dbReference type="EMBL" id="OQO10257.1"/>
    </source>
</evidence>
<feature type="domain" description="Major facilitator superfamily (MFS) profile" evidence="9">
    <location>
        <begin position="44"/>
        <end position="486"/>
    </location>
</feature>
<protein>
    <recommendedName>
        <fullName evidence="9">Major facilitator superfamily (MFS) profile domain-containing protein</fullName>
    </recommendedName>
</protein>
<evidence type="ECO:0000256" key="4">
    <source>
        <dbReference type="ARBA" id="ARBA00022692"/>
    </source>
</evidence>
<dbReference type="Gene3D" id="3.40.1210.10">
    <property type="entry name" value="Survival protein SurE-like phosphatase/nucleotidase"/>
    <property type="match status" value="1"/>
</dbReference>
<feature type="compositionally biased region" description="Polar residues" evidence="7">
    <location>
        <begin position="519"/>
        <end position="528"/>
    </location>
</feature>
<feature type="region of interest" description="Disordered" evidence="7">
    <location>
        <begin position="594"/>
        <end position="624"/>
    </location>
</feature>
<accession>A0A1V8TFU6</accession>
<keyword evidence="6 8" id="KW-0472">Membrane</keyword>
<dbReference type="InterPro" id="IPR002828">
    <property type="entry name" value="SurE-like_Pase/nucleotidase"/>
</dbReference>
<name>A0A1V8TFU6_9PEZI</name>
<dbReference type="NCBIfam" id="TIGR00879">
    <property type="entry name" value="SP"/>
    <property type="match status" value="1"/>
</dbReference>
<comment type="similarity">
    <text evidence="2">Belongs to the major facilitator superfamily. Sugar transporter (TC 2.A.1.1) family.</text>
</comment>
<evidence type="ECO:0000259" key="9">
    <source>
        <dbReference type="PROSITE" id="PS50850"/>
    </source>
</evidence>
<feature type="transmembrane region" description="Helical" evidence="8">
    <location>
        <begin position="174"/>
        <end position="196"/>
    </location>
</feature>
<feature type="region of interest" description="Disordered" evidence="7">
    <location>
        <begin position="766"/>
        <end position="803"/>
    </location>
</feature>
<evidence type="ECO:0000256" key="5">
    <source>
        <dbReference type="ARBA" id="ARBA00022989"/>
    </source>
</evidence>
<dbReference type="STRING" id="1507870.A0A1V8TFU6"/>
<feature type="transmembrane region" description="Helical" evidence="8">
    <location>
        <begin position="393"/>
        <end position="421"/>
    </location>
</feature>
<evidence type="ECO:0000256" key="2">
    <source>
        <dbReference type="ARBA" id="ARBA00010992"/>
    </source>
</evidence>
<organism evidence="10 11">
    <name type="scientific">Cryoendolithus antarcticus</name>
    <dbReference type="NCBI Taxonomy" id="1507870"/>
    <lineage>
        <taxon>Eukaryota</taxon>
        <taxon>Fungi</taxon>
        <taxon>Dikarya</taxon>
        <taxon>Ascomycota</taxon>
        <taxon>Pezizomycotina</taxon>
        <taxon>Dothideomycetes</taxon>
        <taxon>Dothideomycetidae</taxon>
        <taxon>Cladosporiales</taxon>
        <taxon>Cladosporiaceae</taxon>
        <taxon>Cryoendolithus</taxon>
    </lineage>
</organism>
<dbReference type="Pfam" id="PF01975">
    <property type="entry name" value="SurE"/>
    <property type="match status" value="1"/>
</dbReference>
<feature type="transmembrane region" description="Helical" evidence="8">
    <location>
        <begin position="143"/>
        <end position="162"/>
    </location>
</feature>
<reference evidence="11" key="1">
    <citation type="submission" date="2017-03" db="EMBL/GenBank/DDBJ databases">
        <title>Genomes of endolithic fungi from Antarctica.</title>
        <authorList>
            <person name="Coleine C."/>
            <person name="Masonjones S."/>
            <person name="Stajich J.E."/>
        </authorList>
    </citation>
    <scope>NUCLEOTIDE SEQUENCE [LARGE SCALE GENOMIC DNA]</scope>
    <source>
        <strain evidence="11">CCFEE 5527</strain>
    </source>
</reference>
<feature type="transmembrane region" description="Helical" evidence="8">
    <location>
        <begin position="216"/>
        <end position="232"/>
    </location>
</feature>
<comment type="caution">
    <text evidence="10">The sequence shown here is derived from an EMBL/GenBank/DDBJ whole genome shotgun (WGS) entry which is preliminary data.</text>
</comment>
<dbReference type="SUPFAM" id="SSF64167">
    <property type="entry name" value="SurE-like"/>
    <property type="match status" value="1"/>
</dbReference>
<keyword evidence="3" id="KW-0813">Transport</keyword>
<gene>
    <name evidence="10" type="ORF">B0A48_04615</name>
</gene>
<feature type="transmembrane region" description="Helical" evidence="8">
    <location>
        <begin position="433"/>
        <end position="455"/>
    </location>
</feature>
<evidence type="ECO:0000313" key="11">
    <source>
        <dbReference type="Proteomes" id="UP000192596"/>
    </source>
</evidence>
<feature type="region of interest" description="Disordered" evidence="7">
    <location>
        <begin position="518"/>
        <end position="545"/>
    </location>
</feature>
<evidence type="ECO:0000256" key="1">
    <source>
        <dbReference type="ARBA" id="ARBA00004141"/>
    </source>
</evidence>
<dbReference type="InterPro" id="IPR005829">
    <property type="entry name" value="Sugar_transporter_CS"/>
</dbReference>
<feature type="transmembrane region" description="Helical" evidence="8">
    <location>
        <begin position="461"/>
        <end position="483"/>
    </location>
</feature>
<dbReference type="FunFam" id="1.20.1250.20:FF:000044">
    <property type="entry name" value="Hexose transporter Hxt3p"/>
    <property type="match status" value="1"/>
</dbReference>
<dbReference type="PROSITE" id="PS50850">
    <property type="entry name" value="MFS"/>
    <property type="match status" value="1"/>
</dbReference>
<dbReference type="InterPro" id="IPR005828">
    <property type="entry name" value="MFS_sugar_transport-like"/>
</dbReference>
<dbReference type="Pfam" id="PF00083">
    <property type="entry name" value="Sugar_tr"/>
    <property type="match status" value="1"/>
</dbReference>
<dbReference type="GO" id="GO:0016020">
    <property type="term" value="C:membrane"/>
    <property type="evidence" value="ECO:0007669"/>
    <property type="project" value="UniProtKB-SubCell"/>
</dbReference>
<dbReference type="InterPro" id="IPR036259">
    <property type="entry name" value="MFS_trans_sf"/>
</dbReference>
<comment type="subcellular location">
    <subcellularLocation>
        <location evidence="1">Membrane</location>
        <topology evidence="1">Multi-pass membrane protein</topology>
    </subcellularLocation>
</comment>
<dbReference type="EMBL" id="NAJO01000009">
    <property type="protein sequence ID" value="OQO10257.1"/>
    <property type="molecule type" value="Genomic_DNA"/>
</dbReference>
<dbReference type="CDD" id="cd17356">
    <property type="entry name" value="MFS_HXT"/>
    <property type="match status" value="1"/>
</dbReference>
<dbReference type="PRINTS" id="PR00171">
    <property type="entry name" value="SUGRTRNSPORT"/>
</dbReference>
<dbReference type="InParanoid" id="A0A1V8TFU6"/>
<dbReference type="SUPFAM" id="SSF103473">
    <property type="entry name" value="MFS general substrate transporter"/>
    <property type="match status" value="1"/>
</dbReference>
<proteinExistence type="inferred from homology"/>
<feature type="transmembrane region" description="Helical" evidence="8">
    <location>
        <begin position="37"/>
        <end position="58"/>
    </location>
</feature>
<dbReference type="InterPro" id="IPR020846">
    <property type="entry name" value="MFS_dom"/>
</dbReference>
<dbReference type="PANTHER" id="PTHR48022">
    <property type="entry name" value="PLASTIDIC GLUCOSE TRANSPORTER 4"/>
    <property type="match status" value="1"/>
</dbReference>
<keyword evidence="11" id="KW-1185">Reference proteome</keyword>
<dbReference type="InterPro" id="IPR050360">
    <property type="entry name" value="MFS_Sugar_Transporters"/>
</dbReference>
<keyword evidence="4 8" id="KW-0812">Transmembrane</keyword>
<dbReference type="Gene3D" id="1.20.1250.20">
    <property type="entry name" value="MFS general substrate transporter like domains"/>
    <property type="match status" value="1"/>
</dbReference>
<evidence type="ECO:0000256" key="3">
    <source>
        <dbReference type="ARBA" id="ARBA00022448"/>
    </source>
</evidence>
<feature type="transmembrane region" description="Helical" evidence="8">
    <location>
        <begin position="300"/>
        <end position="323"/>
    </location>
</feature>